<dbReference type="PANTHER" id="PTHR12783:SF5">
    <property type="entry name" value="RALA-BINDING PROTEIN 1"/>
    <property type="match status" value="1"/>
</dbReference>
<dbReference type="SMART" id="SM00324">
    <property type="entry name" value="RhoGAP"/>
    <property type="match status" value="1"/>
</dbReference>
<feature type="domain" description="Rho-GAP" evidence="3">
    <location>
        <begin position="69"/>
        <end position="257"/>
    </location>
</feature>
<dbReference type="InterPro" id="IPR008936">
    <property type="entry name" value="Rho_GTPase_activation_prot"/>
</dbReference>
<name>A0AA36DV35_CYLNA</name>
<dbReference type="Pfam" id="PF00620">
    <property type="entry name" value="RhoGAP"/>
    <property type="match status" value="1"/>
</dbReference>
<proteinExistence type="predicted"/>
<sequence length="468" mass="53013">MQTLLCTGGRPSMVEELEKEKKRKGLRLVSRKSTKKIIGKWRKLDETTEKIDKDFAAKELEPLRQVLGVPLETAVEVDPSLDGVPLPAFFRNAIDYVETHGLNLEGIYRVSSPKSRLDELEKKANEGAPLNFVEGHEAAGLIKRFLRQLPEPLLTADIEMLVKECACNWKSICRCAVRDKMRERLRRIGKAQFHLLAYMFLHVQNVIRMESENKMGIHALGLLFQTVLDISRQLVCYLIVNASGRLYQDAPKNGYLFDEVTIVPYVPPKAAADIEGWLCEDKPMIEEELNKQNNLLAYLHRQTTAITDAGGDASSLESQLWGVQTAITALKRRLKAVAEPTPSTISPSSNDKPCIEMFEEKQLMAVQSMLRQDILEEKRRIARLCWKLRQSKAANSEPAEDPQEHPSSDAHKALDEESEEVWRERCVLEEAARAALIAEIVRLRNDCALLRAKIEQAGQTQLFASTRF</sequence>
<feature type="region of interest" description="Disordered" evidence="2">
    <location>
        <begin position="393"/>
        <end position="415"/>
    </location>
</feature>
<keyword evidence="5" id="KW-1185">Reference proteome</keyword>
<evidence type="ECO:0000313" key="4">
    <source>
        <dbReference type="EMBL" id="CAJ0593316.1"/>
    </source>
</evidence>
<dbReference type="PROSITE" id="PS50238">
    <property type="entry name" value="RHOGAP"/>
    <property type="match status" value="1"/>
</dbReference>
<dbReference type="Gene3D" id="1.10.555.10">
    <property type="entry name" value="Rho GTPase activation protein"/>
    <property type="match status" value="1"/>
</dbReference>
<evidence type="ECO:0000259" key="3">
    <source>
        <dbReference type="PROSITE" id="PS50238"/>
    </source>
</evidence>
<dbReference type="Proteomes" id="UP001176961">
    <property type="component" value="Unassembled WGS sequence"/>
</dbReference>
<keyword evidence="1" id="KW-0175">Coiled coil</keyword>
<dbReference type="Gene3D" id="1.20.58.90">
    <property type="match status" value="1"/>
</dbReference>
<feature type="compositionally biased region" description="Basic and acidic residues" evidence="2">
    <location>
        <begin position="402"/>
        <end position="415"/>
    </location>
</feature>
<dbReference type="GO" id="GO:0005096">
    <property type="term" value="F:GTPase activator activity"/>
    <property type="evidence" value="ECO:0007669"/>
    <property type="project" value="InterPro"/>
</dbReference>
<evidence type="ECO:0000256" key="1">
    <source>
        <dbReference type="SAM" id="Coils"/>
    </source>
</evidence>
<dbReference type="InterPro" id="IPR000198">
    <property type="entry name" value="RhoGAP_dom"/>
</dbReference>
<evidence type="ECO:0000313" key="5">
    <source>
        <dbReference type="Proteomes" id="UP001176961"/>
    </source>
</evidence>
<dbReference type="GO" id="GO:0007264">
    <property type="term" value="P:small GTPase-mediated signal transduction"/>
    <property type="evidence" value="ECO:0007669"/>
    <property type="project" value="InterPro"/>
</dbReference>
<accession>A0AA36DV35</accession>
<reference evidence="4" key="1">
    <citation type="submission" date="2023-07" db="EMBL/GenBank/DDBJ databases">
        <authorList>
            <consortium name="CYATHOMIX"/>
        </authorList>
    </citation>
    <scope>NUCLEOTIDE SEQUENCE</scope>
    <source>
        <strain evidence="4">N/A</strain>
    </source>
</reference>
<gene>
    <name evidence="4" type="ORF">CYNAS_LOCUS5299</name>
</gene>
<dbReference type="PANTHER" id="PTHR12783">
    <property type="entry name" value="RALA BINDING PROTEIN 1 RALBP1"/>
    <property type="match status" value="1"/>
</dbReference>
<comment type="caution">
    <text evidence="4">The sequence shown here is derived from an EMBL/GenBank/DDBJ whole genome shotgun (WGS) entry which is preliminary data.</text>
</comment>
<feature type="coiled-coil region" evidence="1">
    <location>
        <begin position="433"/>
        <end position="460"/>
    </location>
</feature>
<dbReference type="GO" id="GO:0031267">
    <property type="term" value="F:small GTPase binding"/>
    <property type="evidence" value="ECO:0007669"/>
    <property type="project" value="InterPro"/>
</dbReference>
<organism evidence="4 5">
    <name type="scientific">Cylicocyclus nassatus</name>
    <name type="common">Nematode worm</name>
    <dbReference type="NCBI Taxonomy" id="53992"/>
    <lineage>
        <taxon>Eukaryota</taxon>
        <taxon>Metazoa</taxon>
        <taxon>Ecdysozoa</taxon>
        <taxon>Nematoda</taxon>
        <taxon>Chromadorea</taxon>
        <taxon>Rhabditida</taxon>
        <taxon>Rhabditina</taxon>
        <taxon>Rhabditomorpha</taxon>
        <taxon>Strongyloidea</taxon>
        <taxon>Strongylidae</taxon>
        <taxon>Cylicocyclus</taxon>
    </lineage>
</organism>
<evidence type="ECO:0000256" key="2">
    <source>
        <dbReference type="SAM" id="MobiDB-lite"/>
    </source>
</evidence>
<dbReference type="AlphaFoldDB" id="A0AA36DV35"/>
<dbReference type="SUPFAM" id="SSF48350">
    <property type="entry name" value="GTPase activation domain, GAP"/>
    <property type="match status" value="1"/>
</dbReference>
<dbReference type="EMBL" id="CATQJL010000112">
    <property type="protein sequence ID" value="CAJ0593316.1"/>
    <property type="molecule type" value="Genomic_DNA"/>
</dbReference>
<protein>
    <recommendedName>
        <fullName evidence="3">Rho-GAP domain-containing protein</fullName>
    </recommendedName>
</protein>
<dbReference type="InterPro" id="IPR039767">
    <property type="entry name" value="RALBP1"/>
</dbReference>